<gene>
    <name evidence="2" type="ORF">QYM36_013478</name>
</gene>
<dbReference type="EMBL" id="JAVRJZ010000017">
    <property type="protein sequence ID" value="KAK2709813.1"/>
    <property type="molecule type" value="Genomic_DNA"/>
</dbReference>
<feature type="region of interest" description="Disordered" evidence="1">
    <location>
        <begin position="168"/>
        <end position="187"/>
    </location>
</feature>
<evidence type="ECO:0000313" key="2">
    <source>
        <dbReference type="EMBL" id="KAK2709813.1"/>
    </source>
</evidence>
<name>A0AA88KWE1_ARTSF</name>
<sequence>MGISESIMIEKYAALMSDEPFSTYIEKYVDATNFASLKESLCSAFLDKITPAEKLQHIMTIKQEPNEPIVKFFMRITGEFEGYASLVKQIAGTENLLLGIDILKQQAFEQGLHDGIRRFIRERGACENISESFKRAKLYEEINGITAGISSLSAASLSTIHDSRGPIFEPRGNNFRPRNFQSGYNPNQYRGRGNYYSNFNAGSYNGSSNRGNFRRGHPGRFPSPGQHYRGNRGYSYRGYPRQNSQKSMPLGSNNDSMQNNSGNFGVPNANASTSIDASNQQVSRKSVFCVLCKSDTHHTYSCEIVLKGRRAIEQENANQGN</sequence>
<feature type="region of interest" description="Disordered" evidence="1">
    <location>
        <begin position="239"/>
        <end position="262"/>
    </location>
</feature>
<dbReference type="AlphaFoldDB" id="A0AA88KWE1"/>
<evidence type="ECO:0000256" key="1">
    <source>
        <dbReference type="SAM" id="MobiDB-lite"/>
    </source>
</evidence>
<feature type="compositionally biased region" description="Polar residues" evidence="1">
    <location>
        <begin position="242"/>
        <end position="262"/>
    </location>
</feature>
<organism evidence="2 3">
    <name type="scientific">Artemia franciscana</name>
    <name type="common">Brine shrimp</name>
    <name type="synonym">Artemia sanfranciscana</name>
    <dbReference type="NCBI Taxonomy" id="6661"/>
    <lineage>
        <taxon>Eukaryota</taxon>
        <taxon>Metazoa</taxon>
        <taxon>Ecdysozoa</taxon>
        <taxon>Arthropoda</taxon>
        <taxon>Crustacea</taxon>
        <taxon>Branchiopoda</taxon>
        <taxon>Anostraca</taxon>
        <taxon>Artemiidae</taxon>
        <taxon>Artemia</taxon>
    </lineage>
</organism>
<accession>A0AA88KWE1</accession>
<proteinExistence type="predicted"/>
<comment type="caution">
    <text evidence="2">The sequence shown here is derived from an EMBL/GenBank/DDBJ whole genome shotgun (WGS) entry which is preliminary data.</text>
</comment>
<protein>
    <submittedName>
        <fullName evidence="2">Uncharacterized protein</fullName>
    </submittedName>
</protein>
<keyword evidence="3" id="KW-1185">Reference proteome</keyword>
<reference evidence="2" key="1">
    <citation type="submission" date="2023-07" db="EMBL/GenBank/DDBJ databases">
        <title>Chromosome-level genome assembly of Artemia franciscana.</title>
        <authorList>
            <person name="Jo E."/>
        </authorList>
    </citation>
    <scope>NUCLEOTIDE SEQUENCE</scope>
    <source>
        <tissue evidence="2">Whole body</tissue>
    </source>
</reference>
<evidence type="ECO:0000313" key="3">
    <source>
        <dbReference type="Proteomes" id="UP001187531"/>
    </source>
</evidence>
<dbReference type="Proteomes" id="UP001187531">
    <property type="component" value="Unassembled WGS sequence"/>
</dbReference>